<dbReference type="GO" id="GO:0016757">
    <property type="term" value="F:glycosyltransferase activity"/>
    <property type="evidence" value="ECO:0007669"/>
    <property type="project" value="InterPro"/>
</dbReference>
<comment type="caution">
    <text evidence="3">The sequence shown here is derived from an EMBL/GenBank/DDBJ whole genome shotgun (WGS) entry which is preliminary data.</text>
</comment>
<dbReference type="Proteomes" id="UP000029614">
    <property type="component" value="Unassembled WGS sequence"/>
</dbReference>
<dbReference type="InterPro" id="IPR001296">
    <property type="entry name" value="Glyco_trans_1"/>
</dbReference>
<dbReference type="RefSeq" id="WP_036855331.1">
    <property type="nucleotide sequence ID" value="NZ_JRNU01000018.1"/>
</dbReference>
<dbReference type="PANTHER" id="PTHR12526">
    <property type="entry name" value="GLYCOSYLTRANSFERASE"/>
    <property type="match status" value="1"/>
</dbReference>
<evidence type="ECO:0000313" key="4">
    <source>
        <dbReference type="Proteomes" id="UP000029614"/>
    </source>
</evidence>
<keyword evidence="4" id="KW-1185">Reference proteome</keyword>
<dbReference type="Pfam" id="PF13477">
    <property type="entry name" value="Glyco_trans_4_2"/>
    <property type="match status" value="1"/>
</dbReference>
<dbReference type="EMBL" id="JRNU01000018">
    <property type="protein sequence ID" value="KGF52053.1"/>
    <property type="molecule type" value="Genomic_DNA"/>
</dbReference>
<evidence type="ECO:0000313" key="3">
    <source>
        <dbReference type="EMBL" id="KGF52053.1"/>
    </source>
</evidence>
<dbReference type="SUPFAM" id="SSF53756">
    <property type="entry name" value="UDP-Glycosyltransferase/glycogen phosphorylase"/>
    <property type="match status" value="1"/>
</dbReference>
<proteinExistence type="predicted"/>
<sequence>MKKKIIRIMTSDISLDSFGKGQLKFLNKEFNVIGVSNNTGLLEEIGEREGIRTIEVPMCREISLLSDIKCLWKLYCIFKREKPDIVHANTPKGSLLAMIAGKVAGVKHRIYLVTGLRYEGASGIFRALLMMMERVTCYFATKVIPEGRGVLNTLQKDKITSKPLKVILNGNINGIDTSYFSNEVVGISRKEMRQKLCLLPNDFTFIFIGRIVRDKGINELIACMKELRGKCKLIIVGSFELSKGTIYKEYETFFNENKDILYVGSQKDVRPYLLASDALVFPSYREGFPNVVMEAGAMGLPSIVTDINGSNEIIEDGVNGVIIPSKSAIALLKAMNLFIQNKNKVEQLAACAREKICNRYERRDLWNALLAMYKELL</sequence>
<dbReference type="InterPro" id="IPR028098">
    <property type="entry name" value="Glyco_trans_4-like_N"/>
</dbReference>
<dbReference type="CDD" id="cd03808">
    <property type="entry name" value="GT4_CapM-like"/>
    <property type="match status" value="1"/>
</dbReference>
<gene>
    <name evidence="3" type="ORF">HMPREF9302_05165</name>
</gene>
<dbReference type="Gene3D" id="3.40.50.2000">
    <property type="entry name" value="Glycogen Phosphorylase B"/>
    <property type="match status" value="2"/>
</dbReference>
<name>A0A096AY85_9BACT</name>
<keyword evidence="3" id="KW-0808">Transferase</keyword>
<dbReference type="OrthoDB" id="9790710at2"/>
<evidence type="ECO:0000259" key="1">
    <source>
        <dbReference type="Pfam" id="PF00534"/>
    </source>
</evidence>
<evidence type="ECO:0000259" key="2">
    <source>
        <dbReference type="Pfam" id="PF13477"/>
    </source>
</evidence>
<feature type="domain" description="Glycosyltransferase subfamily 4-like N-terminal" evidence="2">
    <location>
        <begin position="25"/>
        <end position="144"/>
    </location>
</feature>
<dbReference type="Pfam" id="PF00534">
    <property type="entry name" value="Glycos_transf_1"/>
    <property type="match status" value="1"/>
</dbReference>
<accession>A0A096AY85</accession>
<organism evidence="3 4">
    <name type="scientific">Prevotella amnii DNF00058</name>
    <dbReference type="NCBI Taxonomy" id="1401066"/>
    <lineage>
        <taxon>Bacteria</taxon>
        <taxon>Pseudomonadati</taxon>
        <taxon>Bacteroidota</taxon>
        <taxon>Bacteroidia</taxon>
        <taxon>Bacteroidales</taxon>
        <taxon>Prevotellaceae</taxon>
        <taxon>Prevotella</taxon>
    </lineage>
</organism>
<reference evidence="3 4" key="1">
    <citation type="submission" date="2014-07" db="EMBL/GenBank/DDBJ databases">
        <authorList>
            <person name="McCorrison J."/>
            <person name="Sanka R."/>
            <person name="Torralba M."/>
            <person name="Gillis M."/>
            <person name="Haft D.H."/>
            <person name="Methe B."/>
            <person name="Sutton G."/>
            <person name="Nelson K.E."/>
        </authorList>
    </citation>
    <scope>NUCLEOTIDE SEQUENCE [LARGE SCALE GENOMIC DNA]</scope>
    <source>
        <strain evidence="3 4">DNF00058</strain>
    </source>
</reference>
<dbReference type="AlphaFoldDB" id="A0A096AY85"/>
<feature type="domain" description="Glycosyl transferase family 1" evidence="1">
    <location>
        <begin position="189"/>
        <end position="354"/>
    </location>
</feature>
<protein>
    <submittedName>
        <fullName evidence="3">Glycosyl transferase family 1</fullName>
    </submittedName>
</protein>